<evidence type="ECO:0000256" key="1">
    <source>
        <dbReference type="SAM" id="Coils"/>
    </source>
</evidence>
<evidence type="ECO:0000256" key="3">
    <source>
        <dbReference type="SAM" id="Phobius"/>
    </source>
</evidence>
<gene>
    <name evidence="4" type="ORF">ROR02_23600</name>
</gene>
<dbReference type="AlphaFoldDB" id="A0A512H9V4"/>
<feature type="transmembrane region" description="Helical" evidence="3">
    <location>
        <begin position="184"/>
        <end position="206"/>
    </location>
</feature>
<keyword evidence="3" id="KW-0472">Membrane</keyword>
<protein>
    <submittedName>
        <fullName evidence="4">Uncharacterized protein</fullName>
    </submittedName>
</protein>
<proteinExistence type="predicted"/>
<dbReference type="EMBL" id="BJZO01000066">
    <property type="protein sequence ID" value="GEO82229.1"/>
    <property type="molecule type" value="Genomic_DNA"/>
</dbReference>
<evidence type="ECO:0000313" key="4">
    <source>
        <dbReference type="EMBL" id="GEO82229.1"/>
    </source>
</evidence>
<feature type="region of interest" description="Disordered" evidence="2">
    <location>
        <begin position="21"/>
        <end position="97"/>
    </location>
</feature>
<reference evidence="4 5" key="1">
    <citation type="submission" date="2019-07" db="EMBL/GenBank/DDBJ databases">
        <title>Whole genome shotgun sequence of Rhodospirillum oryzae NBRC 107573.</title>
        <authorList>
            <person name="Hosoyama A."/>
            <person name="Uohara A."/>
            <person name="Ohji S."/>
            <person name="Ichikawa N."/>
        </authorList>
    </citation>
    <scope>NUCLEOTIDE SEQUENCE [LARGE SCALE GENOMIC DNA]</scope>
    <source>
        <strain evidence="4 5">NBRC 107573</strain>
    </source>
</reference>
<feature type="coiled-coil region" evidence="1">
    <location>
        <begin position="232"/>
        <end position="259"/>
    </location>
</feature>
<keyword evidence="3" id="KW-1133">Transmembrane helix</keyword>
<keyword evidence="3" id="KW-0812">Transmembrane</keyword>
<evidence type="ECO:0000256" key="2">
    <source>
        <dbReference type="SAM" id="MobiDB-lite"/>
    </source>
</evidence>
<dbReference type="Proteomes" id="UP000321567">
    <property type="component" value="Unassembled WGS sequence"/>
</dbReference>
<keyword evidence="1" id="KW-0175">Coiled coil</keyword>
<keyword evidence="5" id="KW-1185">Reference proteome</keyword>
<feature type="compositionally biased region" description="Basic and acidic residues" evidence="2">
    <location>
        <begin position="21"/>
        <end position="36"/>
    </location>
</feature>
<evidence type="ECO:0000313" key="5">
    <source>
        <dbReference type="Proteomes" id="UP000321567"/>
    </source>
</evidence>
<feature type="transmembrane region" description="Helical" evidence="3">
    <location>
        <begin position="158"/>
        <end position="178"/>
    </location>
</feature>
<organism evidence="4 5">
    <name type="scientific">Pararhodospirillum oryzae</name>
    <dbReference type="NCBI Taxonomy" id="478448"/>
    <lineage>
        <taxon>Bacteria</taxon>
        <taxon>Pseudomonadati</taxon>
        <taxon>Pseudomonadota</taxon>
        <taxon>Alphaproteobacteria</taxon>
        <taxon>Rhodospirillales</taxon>
        <taxon>Rhodospirillaceae</taxon>
        <taxon>Pararhodospirillum</taxon>
    </lineage>
</organism>
<name>A0A512H9V4_9PROT</name>
<dbReference type="RefSeq" id="WP_147164243.1">
    <property type="nucleotide sequence ID" value="NZ_BJZO01000066.1"/>
</dbReference>
<accession>A0A512H9V4</accession>
<dbReference type="OrthoDB" id="8445274at2"/>
<sequence>MADDDPVREARQALDRDAALLLDVLRDPQRALRRPDPAPSRAPSSSLSSAGSSRLPGSGEGAAAPGAVGPSSGASPRAGVSGPTFQPPRPLPDGRPSARERADLVVLDMETLIRDHRARNASGMRVSDWKAAAHQAVLAALIEAEESGTRHLMHASRWILIASATVVSVGFWAAVYQIDKAYGPAASVLLGFFGLVLVGLGLDAALRRWVWRHRARVRARRWGEVRSFDGRLKRLRRYLEKSLKELEGISDEVEALKARLRDPPRPP</sequence>
<comment type="caution">
    <text evidence="4">The sequence shown here is derived from an EMBL/GenBank/DDBJ whole genome shotgun (WGS) entry which is preliminary data.</text>
</comment>
<feature type="compositionally biased region" description="Low complexity" evidence="2">
    <location>
        <begin position="39"/>
        <end position="83"/>
    </location>
</feature>